<organism evidence="2 3">
    <name type="scientific">Plasmodium gonderi</name>
    <dbReference type="NCBI Taxonomy" id="77519"/>
    <lineage>
        <taxon>Eukaryota</taxon>
        <taxon>Sar</taxon>
        <taxon>Alveolata</taxon>
        <taxon>Apicomplexa</taxon>
        <taxon>Aconoidasida</taxon>
        <taxon>Haemosporida</taxon>
        <taxon>Plasmodiidae</taxon>
        <taxon>Plasmodium</taxon>
        <taxon>Plasmodium (Plasmodium)</taxon>
    </lineage>
</organism>
<evidence type="ECO:0000313" key="2">
    <source>
        <dbReference type="EMBL" id="GAW84603.1"/>
    </source>
</evidence>
<dbReference type="EMBL" id="BDQF01000497">
    <property type="protein sequence ID" value="GAW84603.1"/>
    <property type="molecule type" value="Genomic_DNA"/>
</dbReference>
<reference evidence="3" key="1">
    <citation type="submission" date="2017-04" db="EMBL/GenBank/DDBJ databases">
        <title>Plasmodium gonderi genome.</title>
        <authorList>
            <person name="Arisue N."/>
            <person name="Honma H."/>
            <person name="Kawai S."/>
            <person name="Tougan T."/>
            <person name="Tanabe K."/>
            <person name="Horii T."/>
        </authorList>
    </citation>
    <scope>NUCLEOTIDE SEQUENCE [LARGE SCALE GENOMIC DNA]</scope>
    <source>
        <strain evidence="3">ATCC 30045</strain>
    </source>
</reference>
<comment type="caution">
    <text evidence="2">The sequence shown here is derived from an EMBL/GenBank/DDBJ whole genome shotgun (WGS) entry which is preliminary data.</text>
</comment>
<name>A0A1Y1JW81_PLAGO</name>
<protein>
    <submittedName>
        <fullName evidence="2">Variable surface protein</fullName>
    </submittedName>
</protein>
<gene>
    <name evidence="2" type="ORF">PGO_003935</name>
</gene>
<keyword evidence="3" id="KW-1185">Reference proteome</keyword>
<keyword evidence="1" id="KW-0472">Membrane</keyword>
<sequence>MENSYNFIILRFLSYVQNKFWPLYPICNEIMDNYKKKADHGLGGAWSSNVCNKDSVRSKLKTIIIDENLKDRKICTQAMLYLVDVQSMLNNTLLEASCVYLYFWLSHNIKEVKNIKDITENYDNLLKLYKSFSWDMPIHNCYKYKIDFTQEDLGIIKDIHYTHNYAKKRDNNSDNYNQEFYNKVVSFKKYFDKQMQTEETVTCNTEVKTITKTTVSCKNNISFPIIITLFITSLISILLFTLYKYTSFSSYLKRILSYKRNKWNLIDEEINRFQETEISSSIKRDDEYYMLSNYQGY</sequence>
<accession>A0A1Y1JW81</accession>
<evidence type="ECO:0000313" key="3">
    <source>
        <dbReference type="Proteomes" id="UP000195521"/>
    </source>
</evidence>
<dbReference type="RefSeq" id="XP_028547192.1">
    <property type="nucleotide sequence ID" value="XM_028691391.1"/>
</dbReference>
<dbReference type="GeneID" id="39745411"/>
<dbReference type="Proteomes" id="UP000195521">
    <property type="component" value="Unassembled WGS sequence"/>
</dbReference>
<proteinExistence type="predicted"/>
<feature type="transmembrane region" description="Helical" evidence="1">
    <location>
        <begin position="221"/>
        <end position="243"/>
    </location>
</feature>
<keyword evidence="1" id="KW-0812">Transmembrane</keyword>
<evidence type="ECO:0000256" key="1">
    <source>
        <dbReference type="SAM" id="Phobius"/>
    </source>
</evidence>
<dbReference type="AlphaFoldDB" id="A0A1Y1JW81"/>
<keyword evidence="1" id="KW-1133">Transmembrane helix</keyword>